<dbReference type="NCBIfam" id="TIGR03237">
    <property type="entry name" value="dnd_assoc_2"/>
    <property type="match status" value="1"/>
</dbReference>
<reference evidence="2" key="1">
    <citation type="journal article" date="2019" name="Int. J. Syst. Evol. Microbiol.">
        <title>The Global Catalogue of Microorganisms (GCM) 10K type strain sequencing project: providing services to taxonomists for standard genome sequencing and annotation.</title>
        <authorList>
            <consortium name="The Broad Institute Genomics Platform"/>
            <consortium name="The Broad Institute Genome Sequencing Center for Infectious Disease"/>
            <person name="Wu L."/>
            <person name="Ma J."/>
        </authorList>
    </citation>
    <scope>NUCLEOTIDE SEQUENCE [LARGE SCALE GENOMIC DNA]</scope>
    <source>
        <strain evidence="2">CCUG 55590</strain>
    </source>
</reference>
<dbReference type="RefSeq" id="WP_251130615.1">
    <property type="nucleotide sequence ID" value="NZ_JANIEL010000001.1"/>
</dbReference>
<dbReference type="EMBL" id="JBHTCE010000001">
    <property type="protein sequence ID" value="MFC7390429.1"/>
    <property type="molecule type" value="Genomic_DNA"/>
</dbReference>
<name>A0ABW2PLY7_9BACL</name>
<evidence type="ECO:0000313" key="1">
    <source>
        <dbReference type="EMBL" id="MFC7390429.1"/>
    </source>
</evidence>
<proteinExistence type="predicted"/>
<evidence type="ECO:0000313" key="2">
    <source>
        <dbReference type="Proteomes" id="UP001596439"/>
    </source>
</evidence>
<protein>
    <submittedName>
        <fullName evidence="1">DNA phosphorothioation-dependent restriction protein DptH</fullName>
    </submittedName>
</protein>
<keyword evidence="2" id="KW-1185">Reference proteome</keyword>
<organism evidence="1 2">
    <name type="scientific">Exiguobacterium aestuarii</name>
    <dbReference type="NCBI Taxonomy" id="273527"/>
    <lineage>
        <taxon>Bacteria</taxon>
        <taxon>Bacillati</taxon>
        <taxon>Bacillota</taxon>
        <taxon>Bacilli</taxon>
        <taxon>Bacillales</taxon>
        <taxon>Bacillales Family XII. Incertae Sedis</taxon>
        <taxon>Exiguobacterium</taxon>
    </lineage>
</organism>
<dbReference type="InterPro" id="IPR017646">
    <property type="entry name" value="Dnd_assoc_2"/>
</dbReference>
<comment type="caution">
    <text evidence="1">The sequence shown here is derived from an EMBL/GenBank/DDBJ whole genome shotgun (WGS) entry which is preliminary data.</text>
</comment>
<dbReference type="Proteomes" id="UP001596439">
    <property type="component" value="Unassembled WGS sequence"/>
</dbReference>
<gene>
    <name evidence="1" type="primary">dptH</name>
    <name evidence="1" type="ORF">ACFQO8_09725</name>
</gene>
<sequence>MSNQFYEYVTKKINGHFLVNTPKPGDKYYLQLEEESHVQYLKDYLEKEAKDQVKAFEYKLNGVTEYETITIDYGTSELIIATQSEGIQPDFFVKLRNLVSEQEEEGINRSLLVIYHGQLDSIDGGGANLQKEGMPLNPQKILEELKHELKQMSENKGALVEVINFHLKEIEEEFNSFKGVSFFDFEEILSLMQKTELSKKDFLKLRFFHDQELDSFIQTSSKKEIRERLRENRDLYEFVQESHFNETTEAQLPKKFNEQGVNKLKHDHWNELTLQEVIKLKAEKNKKVFELEEVTNVNDHSSVAVWDRPHKTTKTGKRIRYIAIFNPSQEKEISLKFKYLIEGKGVRKSLEQSQVKVEYCNPLLEVTSNVRTNNLYLTLTSNQVQNTAQCTVKYKVKNENTLYSELNIMIFPFSSEVLKDYAGTYEVKRLKENDTEYLTLGNKEGELRLGDGSHEPIFQEQSLVKVSEEPNVTYHFDQDLFEEDQFMQLVVGESQPISIKLSVDASKPHPIPNIRLYKEKREKRASIVLSTDGKLILKNQIYYPQNEYKDFLDYEMEWVNQSMQTAVLSAGVLSPIDLEFGAYYELREAYNLFLNYFKIKKTVPMLAYWDDEYKRVALNYVQAYVKAIESIQEADRLFEVGHSILRLGVLFNQKEQIVYFTPFHPVNVAFQLELNDQLGEEEISESVLKRLRADALAPYLWFEGKAYKAESQSDLPEWMVYRAKEEVVVAEADRFLSEVVKEKLNQFVDHFTSLFNQKNQVTRAPLYLNVIEIRNDEMVLKGIVEWIFRQLKDSYEKNRDEVIPVEVRLYCDSGRYRSAFDQFAAKDFMDDDWEQFEYLYALIPKNFILSPQEVAEKIQSLINHYHIQNEHFNDFDYAHISFYKMSGEEQVITDKMEYIKSGNAMNGLYSTLAPTVKDGQFSMGFGLRGYAIEEEDLLLRCAKSFNELNVHMKDNGSSSFAHGVTALASITDARDGYKLQNIYESSHWVTLIEPTVDLGYFSSKQGNPDNELIIIHYNDQSSSYRYDAITVTKKTAQYQAVIKDYLNHEKPDLNTDESIKEIIQTFNVINGEWLLSMIQQGLSNETARNVHKSREKFSLLAAVKYSLAMFTTDDITWVPISLEEILRVAKAIGLNHANSPFTVKALGKSGSYSDDLLLIGMQETDGKLKMHFYPIEVKIGRNLSNVIDKARNQVVRTKSLFDFELGVGETETTFSQQYYRMFFAHLFLANAKKLFEGKLWSERERNYDFEQNRLSVIERLMKGEYEISNELTEYFNKGVVVSFRTEETTSSIERVDDDILLLNLPEQYGISGGSYSIEEIRQSIIDGKKDIPREEMLETYKTNKV</sequence>
<accession>A0ABW2PLY7</accession>